<dbReference type="Proteomes" id="UP000280475">
    <property type="component" value="Chromosome"/>
</dbReference>
<evidence type="ECO:0000256" key="4">
    <source>
        <dbReference type="ARBA" id="ARBA00035178"/>
    </source>
</evidence>
<gene>
    <name evidence="5 7" type="primary">rpmF</name>
    <name evidence="7" type="ORF">C7H83_03325</name>
</gene>
<keyword evidence="2 5" id="KW-0689">Ribosomal protein</keyword>
<dbReference type="SUPFAM" id="SSF57829">
    <property type="entry name" value="Zn-binding ribosomal proteins"/>
    <property type="match status" value="1"/>
</dbReference>
<name>A0A3G5FGW7_TETHA</name>
<sequence length="187" mass="22301">MAVPARKTSKAKKRMRRAHQNHAKPEISFDESIGEYRHSHRVSLNGYYKGKKVAKKRGENKMEIIYPPLVEQSIQYYTQGNEQKTVNKAEMYRSMVEKGILTENGLPTDYALENGWVKDFYEDEHLSFEDFLEIYPVFKNYDPKFFHIIDGFWEIPISLKEELIQEIFENKFDYDEVIQIKEYLAER</sequence>
<proteinExistence type="inferred from homology"/>
<accession>A0A3G5FGW7</accession>
<dbReference type="Pfam" id="PF01783">
    <property type="entry name" value="Ribosomal_L32p"/>
    <property type="match status" value="1"/>
</dbReference>
<dbReference type="GO" id="GO:0003735">
    <property type="term" value="F:structural constituent of ribosome"/>
    <property type="evidence" value="ECO:0007669"/>
    <property type="project" value="InterPro"/>
</dbReference>
<dbReference type="EMBL" id="CP027768">
    <property type="protein sequence ID" value="AYW49586.1"/>
    <property type="molecule type" value="Genomic_DNA"/>
</dbReference>
<evidence type="ECO:0000256" key="6">
    <source>
        <dbReference type="SAM" id="MobiDB-lite"/>
    </source>
</evidence>
<evidence type="ECO:0000256" key="2">
    <source>
        <dbReference type="ARBA" id="ARBA00022980"/>
    </source>
</evidence>
<evidence type="ECO:0000256" key="5">
    <source>
        <dbReference type="HAMAP-Rule" id="MF_00340"/>
    </source>
</evidence>
<protein>
    <recommendedName>
        <fullName evidence="4 5">Large ribosomal subunit protein bL32</fullName>
    </recommendedName>
</protein>
<dbReference type="AlphaFoldDB" id="A0A3G5FGW7"/>
<evidence type="ECO:0000313" key="7">
    <source>
        <dbReference type="EMBL" id="AYW49586.1"/>
    </source>
</evidence>
<keyword evidence="3 5" id="KW-0687">Ribonucleoprotein</keyword>
<comment type="similarity">
    <text evidence="1 5">Belongs to the bacterial ribosomal protein bL32 family.</text>
</comment>
<organism evidence="7 8">
    <name type="scientific">Tetragenococcus halophilus</name>
    <name type="common">Pediococcus halophilus</name>
    <dbReference type="NCBI Taxonomy" id="51669"/>
    <lineage>
        <taxon>Bacteria</taxon>
        <taxon>Bacillati</taxon>
        <taxon>Bacillota</taxon>
        <taxon>Bacilli</taxon>
        <taxon>Lactobacillales</taxon>
        <taxon>Enterococcaceae</taxon>
        <taxon>Tetragenococcus</taxon>
    </lineage>
</organism>
<dbReference type="InterPro" id="IPR011332">
    <property type="entry name" value="Ribosomal_zn-bd"/>
</dbReference>
<dbReference type="NCBIfam" id="TIGR01031">
    <property type="entry name" value="rpmF_bact"/>
    <property type="match status" value="1"/>
</dbReference>
<dbReference type="InterPro" id="IPR002677">
    <property type="entry name" value="Ribosomal_bL32"/>
</dbReference>
<reference evidence="7 8" key="1">
    <citation type="journal article" date="2012" name="Int. J. Syst. Evol. Microbiol.">
        <title>Characterization of Tetragenococcus strains from sugar thick juice reveals a novel species, Tetragenococcus osmophilus sp. nov., and divides Tetragenococcus halophilus into two subspecies, T. halophilus subsp. halophilus subsp. nov. and T. halophilus subsp. flandriensis subsp. nov.</title>
        <authorList>
            <person name="Juste A."/>
            <person name="Van Trappen S."/>
            <person name="Verreth C."/>
            <person name="Cleenwerck I."/>
            <person name="De Vos P."/>
            <person name="Lievens B."/>
            <person name="Willems K.A."/>
        </authorList>
    </citation>
    <scope>NUCLEOTIDE SEQUENCE [LARGE SCALE GENOMIC DNA]</scope>
    <source>
        <strain evidence="7 8">LMG 26042</strain>
    </source>
</reference>
<dbReference type="PANTHER" id="PTHR35534:SF1">
    <property type="entry name" value="LARGE RIBOSOMAL SUBUNIT PROTEIN BL32"/>
    <property type="match status" value="1"/>
</dbReference>
<dbReference type="InterPro" id="IPR044957">
    <property type="entry name" value="Ribosomal_bL32_bact"/>
</dbReference>
<dbReference type="HAMAP" id="MF_00340">
    <property type="entry name" value="Ribosomal_bL32"/>
    <property type="match status" value="1"/>
</dbReference>
<feature type="region of interest" description="Disordered" evidence="6">
    <location>
        <begin position="1"/>
        <end position="25"/>
    </location>
</feature>
<evidence type="ECO:0000256" key="1">
    <source>
        <dbReference type="ARBA" id="ARBA00008560"/>
    </source>
</evidence>
<feature type="compositionally biased region" description="Basic residues" evidence="6">
    <location>
        <begin position="7"/>
        <end position="22"/>
    </location>
</feature>
<dbReference type="GO" id="GO:0006412">
    <property type="term" value="P:translation"/>
    <property type="evidence" value="ECO:0007669"/>
    <property type="project" value="UniProtKB-UniRule"/>
</dbReference>
<evidence type="ECO:0000313" key="8">
    <source>
        <dbReference type="Proteomes" id="UP000280475"/>
    </source>
</evidence>
<evidence type="ECO:0000256" key="3">
    <source>
        <dbReference type="ARBA" id="ARBA00023274"/>
    </source>
</evidence>
<dbReference type="GO" id="GO:0015934">
    <property type="term" value="C:large ribosomal subunit"/>
    <property type="evidence" value="ECO:0007669"/>
    <property type="project" value="InterPro"/>
</dbReference>
<dbReference type="PANTHER" id="PTHR35534">
    <property type="entry name" value="50S RIBOSOMAL PROTEIN L32"/>
    <property type="match status" value="1"/>
</dbReference>